<evidence type="ECO:0000256" key="1">
    <source>
        <dbReference type="ARBA" id="ARBA00006432"/>
    </source>
</evidence>
<evidence type="ECO:0000256" key="4">
    <source>
        <dbReference type="ARBA" id="ARBA00023098"/>
    </source>
</evidence>
<evidence type="ECO:0000313" key="8">
    <source>
        <dbReference type="Proteomes" id="UP000537130"/>
    </source>
</evidence>
<dbReference type="PANTHER" id="PTHR43859">
    <property type="entry name" value="ACYL-ACTIVATING ENZYME"/>
    <property type="match status" value="1"/>
</dbReference>
<dbReference type="InterPro" id="IPR025110">
    <property type="entry name" value="AMP-bd_C"/>
</dbReference>
<dbReference type="PANTHER" id="PTHR43859:SF4">
    <property type="entry name" value="BUTANOATE--COA LIGASE AAE1-RELATED"/>
    <property type="match status" value="1"/>
</dbReference>
<evidence type="ECO:0000256" key="2">
    <source>
        <dbReference type="ARBA" id="ARBA00022598"/>
    </source>
</evidence>
<dbReference type="Proteomes" id="UP000537130">
    <property type="component" value="Unassembled WGS sequence"/>
</dbReference>
<comment type="caution">
    <text evidence="7">The sequence shown here is derived from an EMBL/GenBank/DDBJ whole genome shotgun (WGS) entry which is preliminary data.</text>
</comment>
<accession>A0A7W4Z7Y9</accession>
<evidence type="ECO:0000259" key="6">
    <source>
        <dbReference type="Pfam" id="PF13193"/>
    </source>
</evidence>
<dbReference type="EC" id="6.2.1.-" evidence="7"/>
<keyword evidence="4" id="KW-0443">Lipid metabolism</keyword>
<gene>
    <name evidence="7" type="ORF">FHR99_002774</name>
</gene>
<dbReference type="AlphaFoldDB" id="A0A7W4Z7Y9"/>
<keyword evidence="3" id="KW-0276">Fatty acid metabolism</keyword>
<dbReference type="EMBL" id="JACHWY010000003">
    <property type="protein sequence ID" value="MBB3048500.1"/>
    <property type="molecule type" value="Genomic_DNA"/>
</dbReference>
<dbReference type="InterPro" id="IPR000873">
    <property type="entry name" value="AMP-dep_synth/lig_dom"/>
</dbReference>
<dbReference type="RefSeq" id="WP_183411284.1">
    <property type="nucleotide sequence ID" value="NZ_JACHWY010000003.1"/>
</dbReference>
<dbReference type="FunFam" id="3.30.300.30:FF:000008">
    <property type="entry name" value="2,3-dihydroxybenzoate-AMP ligase"/>
    <property type="match status" value="1"/>
</dbReference>
<comment type="similarity">
    <text evidence="1">Belongs to the ATP-dependent AMP-binding enzyme family.</text>
</comment>
<evidence type="ECO:0000313" key="7">
    <source>
        <dbReference type="EMBL" id="MBB3048500.1"/>
    </source>
</evidence>
<protein>
    <submittedName>
        <fullName evidence="7">Fatty-acyl-CoA synthase</fullName>
        <ecNumber evidence="7">6.2.1.-</ecNumber>
    </submittedName>
</protein>
<dbReference type="GO" id="GO:0016874">
    <property type="term" value="F:ligase activity"/>
    <property type="evidence" value="ECO:0007669"/>
    <property type="project" value="UniProtKB-KW"/>
</dbReference>
<dbReference type="InterPro" id="IPR042099">
    <property type="entry name" value="ANL_N_sf"/>
</dbReference>
<feature type="domain" description="AMP-binding enzyme C-terminal" evidence="6">
    <location>
        <begin position="449"/>
        <end position="523"/>
    </location>
</feature>
<dbReference type="SUPFAM" id="SSF56801">
    <property type="entry name" value="Acetyl-CoA synthetase-like"/>
    <property type="match status" value="1"/>
</dbReference>
<dbReference type="InterPro" id="IPR020845">
    <property type="entry name" value="AMP-binding_CS"/>
</dbReference>
<dbReference type="Pfam" id="PF00501">
    <property type="entry name" value="AMP-binding"/>
    <property type="match status" value="1"/>
</dbReference>
<dbReference type="Gene3D" id="3.30.300.30">
    <property type="match status" value="1"/>
</dbReference>
<evidence type="ECO:0000259" key="5">
    <source>
        <dbReference type="Pfam" id="PF00501"/>
    </source>
</evidence>
<organism evidence="7 8">
    <name type="scientific">Litorivivens lipolytica</name>
    <dbReference type="NCBI Taxonomy" id="1524264"/>
    <lineage>
        <taxon>Bacteria</taxon>
        <taxon>Pseudomonadati</taxon>
        <taxon>Pseudomonadota</taxon>
        <taxon>Gammaproteobacteria</taxon>
        <taxon>Litorivivens</taxon>
    </lineage>
</organism>
<dbReference type="InterPro" id="IPR045851">
    <property type="entry name" value="AMP-bd_C_sf"/>
</dbReference>
<feature type="domain" description="AMP-dependent synthetase/ligase" evidence="5">
    <location>
        <begin position="23"/>
        <end position="401"/>
    </location>
</feature>
<keyword evidence="2 7" id="KW-0436">Ligase</keyword>
<proteinExistence type="inferred from homology"/>
<dbReference type="NCBIfam" id="NF004837">
    <property type="entry name" value="PRK06187.1"/>
    <property type="match status" value="1"/>
</dbReference>
<dbReference type="Pfam" id="PF13193">
    <property type="entry name" value="AMP-binding_C"/>
    <property type="match status" value="1"/>
</dbReference>
<keyword evidence="8" id="KW-1185">Reference proteome</keyword>
<dbReference type="CDD" id="cd12119">
    <property type="entry name" value="ttLC_FACS_AlkK_like"/>
    <property type="match status" value="1"/>
</dbReference>
<sequence length="539" mass="60071">MLAPMMESPLLISGLLEFGVVSHPEAEIVSRKVEDGSIHRITQGEAAKRTRQLANALLNWGIKPGDRVATLAWNTWRHYEVYYGVAGIGSVCHTINPRLFPEQLEYIFNHAEDRLLFIDINLLPIIEPLIDKLPHLQAIVVMSDKEHMPDSKIDNLICYEDFIAPHSEEFEWPQFDESTPCSLCYTSGTTGNPKGVMYTHRSTVLHAMASLHAQVLDIQSDTVILPVVPMFHVNAWGLPYAVTITGAKLVFPGAAMDGASLWELIESESPTLLAGVPTVWLGLLNHLDSINQKLDSVERVIVGGSAAPLSMIKAFDEKHDAFLLHAWGMTEMSPIGTVNAPNKKLLSLPKEERYKKQQKQGKPVYGVEMKIIDDEGKELPRDGKAYGRLMVRGPWIVNSYYKSDKLATEDGWFDTGDVATIDTDNMMQIVDRSKDVIKSGGEWISSIDLENVAVGHPAIAEACVIGIPHEKWQERPLLLAVLKDGASATKEEVLDYLKPQLASFWLPDDVVFRDSLPHTATGKLLKVPLREEYADHYIK</sequence>
<evidence type="ECO:0000256" key="3">
    <source>
        <dbReference type="ARBA" id="ARBA00022832"/>
    </source>
</evidence>
<dbReference type="PROSITE" id="PS00455">
    <property type="entry name" value="AMP_BINDING"/>
    <property type="match status" value="1"/>
</dbReference>
<name>A0A7W4Z7Y9_9GAMM</name>
<reference evidence="7 8" key="1">
    <citation type="submission" date="2020-08" db="EMBL/GenBank/DDBJ databases">
        <title>Genomic Encyclopedia of Type Strains, Phase III (KMG-III): the genomes of soil and plant-associated and newly described type strains.</title>
        <authorList>
            <person name="Whitman W."/>
        </authorList>
    </citation>
    <scope>NUCLEOTIDE SEQUENCE [LARGE SCALE GENOMIC DNA]</scope>
    <source>
        <strain evidence="7 8">CECT 8654</strain>
    </source>
</reference>
<dbReference type="Gene3D" id="3.40.50.12780">
    <property type="entry name" value="N-terminal domain of ligase-like"/>
    <property type="match status" value="1"/>
</dbReference>
<dbReference type="GO" id="GO:0006631">
    <property type="term" value="P:fatty acid metabolic process"/>
    <property type="evidence" value="ECO:0007669"/>
    <property type="project" value="UniProtKB-KW"/>
</dbReference>